<comment type="caution">
    <text evidence="1">The sequence shown here is derived from an EMBL/GenBank/DDBJ whole genome shotgun (WGS) entry which is preliminary data.</text>
</comment>
<dbReference type="RefSeq" id="XP_013954569.1">
    <property type="nucleotide sequence ID" value="XM_014099094.1"/>
</dbReference>
<dbReference type="GeneID" id="25797152"/>
<proteinExistence type="predicted"/>
<dbReference type="InParanoid" id="G9MZ46"/>
<dbReference type="EMBL" id="ABDF02000080">
    <property type="protein sequence ID" value="EHK20373.1"/>
    <property type="molecule type" value="Genomic_DNA"/>
</dbReference>
<dbReference type="AlphaFoldDB" id="G9MZ46"/>
<gene>
    <name evidence="1" type="ORF">TRIVIDRAFT_68837</name>
</gene>
<evidence type="ECO:0000313" key="2">
    <source>
        <dbReference type="Proteomes" id="UP000007115"/>
    </source>
</evidence>
<sequence>MPSNGFSVACAIRVLGGYSATEYILSSEWMRTRTFAHIYVIHLHKCNAAGDPFATSRIPCLVERVTRLRLVEAGLKALAHYFLIRSFDTTVERCEPPIGVGAGQDREKHIFISSVQVSALSTRVYSPTAHVALTIGRDSLVLPPASAAADVRDLQVEPRNDAAACGNTFRYPILFECNMIVRQSPLTCLPVAKLTHQEHISPLF</sequence>
<evidence type="ECO:0000313" key="1">
    <source>
        <dbReference type="EMBL" id="EHK20373.1"/>
    </source>
</evidence>
<dbReference type="VEuPathDB" id="FungiDB:TRIVIDRAFT_68837"/>
<dbReference type="HOGENOM" id="CLU_1343434_0_0_1"/>
<name>G9MZ46_HYPVG</name>
<organism evidence="1 2">
    <name type="scientific">Hypocrea virens (strain Gv29-8 / FGSC 10586)</name>
    <name type="common">Gliocladium virens</name>
    <name type="synonym">Trichoderma virens</name>
    <dbReference type="NCBI Taxonomy" id="413071"/>
    <lineage>
        <taxon>Eukaryota</taxon>
        <taxon>Fungi</taxon>
        <taxon>Dikarya</taxon>
        <taxon>Ascomycota</taxon>
        <taxon>Pezizomycotina</taxon>
        <taxon>Sordariomycetes</taxon>
        <taxon>Hypocreomycetidae</taxon>
        <taxon>Hypocreales</taxon>
        <taxon>Hypocreaceae</taxon>
        <taxon>Trichoderma</taxon>
    </lineage>
</organism>
<dbReference type="Proteomes" id="UP000007115">
    <property type="component" value="Unassembled WGS sequence"/>
</dbReference>
<keyword evidence="2" id="KW-1185">Reference proteome</keyword>
<accession>G9MZ46</accession>
<protein>
    <submittedName>
        <fullName evidence="1">Uncharacterized protein</fullName>
    </submittedName>
</protein>
<reference evidence="1 2" key="1">
    <citation type="journal article" date="2011" name="Genome Biol.">
        <title>Comparative genome sequence analysis underscores mycoparasitism as the ancestral life style of Trichoderma.</title>
        <authorList>
            <person name="Kubicek C.P."/>
            <person name="Herrera-Estrella A."/>
            <person name="Seidl-Seiboth V."/>
            <person name="Martinez D.A."/>
            <person name="Druzhinina I.S."/>
            <person name="Thon M."/>
            <person name="Zeilinger S."/>
            <person name="Casas-Flores S."/>
            <person name="Horwitz B.A."/>
            <person name="Mukherjee P.K."/>
            <person name="Mukherjee M."/>
            <person name="Kredics L."/>
            <person name="Alcaraz L.D."/>
            <person name="Aerts A."/>
            <person name="Antal Z."/>
            <person name="Atanasova L."/>
            <person name="Cervantes-Badillo M.G."/>
            <person name="Challacombe J."/>
            <person name="Chertkov O."/>
            <person name="McCluskey K."/>
            <person name="Coulpier F."/>
            <person name="Deshpande N."/>
            <person name="von Doehren H."/>
            <person name="Ebbole D.J."/>
            <person name="Esquivel-Naranjo E.U."/>
            <person name="Fekete E."/>
            <person name="Flipphi M."/>
            <person name="Glaser F."/>
            <person name="Gomez-Rodriguez E.Y."/>
            <person name="Gruber S."/>
            <person name="Han C."/>
            <person name="Henrissat B."/>
            <person name="Hermosa R."/>
            <person name="Hernandez-Onate M."/>
            <person name="Karaffa L."/>
            <person name="Kosti I."/>
            <person name="Le Crom S."/>
            <person name="Lindquist E."/>
            <person name="Lucas S."/>
            <person name="Luebeck M."/>
            <person name="Luebeck P.S."/>
            <person name="Margeot A."/>
            <person name="Metz B."/>
            <person name="Misra M."/>
            <person name="Nevalainen H."/>
            <person name="Omann M."/>
            <person name="Packer N."/>
            <person name="Perrone G."/>
            <person name="Uresti-Rivera E.E."/>
            <person name="Salamov A."/>
            <person name="Schmoll M."/>
            <person name="Seiboth B."/>
            <person name="Shapiro H."/>
            <person name="Sukno S."/>
            <person name="Tamayo-Ramos J.A."/>
            <person name="Tisch D."/>
            <person name="Wiest A."/>
            <person name="Wilkinson H.H."/>
            <person name="Zhang M."/>
            <person name="Coutinho P.M."/>
            <person name="Kenerley C.M."/>
            <person name="Monte E."/>
            <person name="Baker S.E."/>
            <person name="Grigoriev I.V."/>
        </authorList>
    </citation>
    <scope>NUCLEOTIDE SEQUENCE [LARGE SCALE GENOMIC DNA]</scope>
    <source>
        <strain evidence="2">Gv29-8 / FGSC 10586</strain>
    </source>
</reference>